<evidence type="ECO:0000313" key="4">
    <source>
        <dbReference type="Proteomes" id="UP000548476"/>
    </source>
</evidence>
<dbReference type="InterPro" id="IPR036291">
    <property type="entry name" value="NAD(P)-bd_dom_sf"/>
</dbReference>
<dbReference type="PANTHER" id="PTHR48107">
    <property type="entry name" value="NADPH-DEPENDENT ALDEHYDE REDUCTASE-LIKE PROTEIN, CHLOROPLASTIC-RELATED"/>
    <property type="match status" value="1"/>
</dbReference>
<gene>
    <name evidence="3" type="ORF">HNR73_006968</name>
</gene>
<reference evidence="3 4" key="1">
    <citation type="submission" date="2020-08" db="EMBL/GenBank/DDBJ databases">
        <title>Genomic Encyclopedia of Type Strains, Phase IV (KMG-IV): sequencing the most valuable type-strain genomes for metagenomic binning, comparative biology and taxonomic classification.</title>
        <authorList>
            <person name="Goeker M."/>
        </authorList>
    </citation>
    <scope>NUCLEOTIDE SEQUENCE [LARGE SCALE GENOMIC DNA]</scope>
    <source>
        <strain evidence="3 4">YIM 65646</strain>
    </source>
</reference>
<dbReference type="InterPro" id="IPR020904">
    <property type="entry name" value="Sc_DH/Rdtase_CS"/>
</dbReference>
<evidence type="ECO:0000256" key="1">
    <source>
        <dbReference type="ARBA" id="ARBA00006484"/>
    </source>
</evidence>
<evidence type="ECO:0000256" key="2">
    <source>
        <dbReference type="ARBA" id="ARBA00023002"/>
    </source>
</evidence>
<accession>A0A841G2Y8</accession>
<keyword evidence="4" id="KW-1185">Reference proteome</keyword>
<dbReference type="PRINTS" id="PR00081">
    <property type="entry name" value="GDHRDH"/>
</dbReference>
<evidence type="ECO:0000313" key="3">
    <source>
        <dbReference type="EMBL" id="MBB6039079.1"/>
    </source>
</evidence>
<keyword evidence="2 3" id="KW-0560">Oxidoreductase</keyword>
<dbReference type="Pfam" id="PF13561">
    <property type="entry name" value="adh_short_C2"/>
    <property type="match status" value="1"/>
</dbReference>
<comment type="caution">
    <text evidence="3">The sequence shown here is derived from an EMBL/GenBank/DDBJ whole genome shotgun (WGS) entry which is preliminary data.</text>
</comment>
<dbReference type="SUPFAM" id="SSF51735">
    <property type="entry name" value="NAD(P)-binding Rossmann-fold domains"/>
    <property type="match status" value="1"/>
</dbReference>
<dbReference type="GO" id="GO:0004316">
    <property type="term" value="F:3-oxoacyl-[acyl-carrier-protein] reductase (NADPH) activity"/>
    <property type="evidence" value="ECO:0007669"/>
    <property type="project" value="UniProtKB-EC"/>
</dbReference>
<dbReference type="PANTHER" id="PTHR48107:SF7">
    <property type="entry name" value="RE15974P"/>
    <property type="match status" value="1"/>
</dbReference>
<dbReference type="PROSITE" id="PS00061">
    <property type="entry name" value="ADH_SHORT"/>
    <property type="match status" value="1"/>
</dbReference>
<sequence length="259" mass="27699">MKNTDSRPLALVTGVGRRAGIGAAVADRLAATGWNVAFTYWSPYDDRMDWTSADAEAREVIGTGLTAHGAAWHAVEADLTRPEAPGEIFAEVTGALGPVTALVMVHCESVDSSIRDTSVEAFDRHFAVNSRATWLLIKEYAERHEVPHGTGRIIAFTSDHTVHNMPYGASKGALDRITLAAAEELRELGVTANVVNPGPIDTGWMTPELRDWVLARTPLARAGRPEDAANLVGFLCSPEGGWMNGQLLESNGGFSHGVG</sequence>
<dbReference type="Gene3D" id="3.40.50.720">
    <property type="entry name" value="NAD(P)-binding Rossmann-like Domain"/>
    <property type="match status" value="1"/>
</dbReference>
<dbReference type="AlphaFoldDB" id="A0A841G2Y8"/>
<proteinExistence type="inferred from homology"/>
<dbReference type="RefSeq" id="WP_184792120.1">
    <property type="nucleotide sequence ID" value="NZ_BONT01000001.1"/>
</dbReference>
<comment type="similarity">
    <text evidence="1">Belongs to the short-chain dehydrogenases/reductases (SDR) family.</text>
</comment>
<dbReference type="Proteomes" id="UP000548476">
    <property type="component" value="Unassembled WGS sequence"/>
</dbReference>
<dbReference type="EMBL" id="JACHGT010000019">
    <property type="protein sequence ID" value="MBB6039079.1"/>
    <property type="molecule type" value="Genomic_DNA"/>
</dbReference>
<name>A0A841G2Y8_9ACTN</name>
<dbReference type="EC" id="1.1.1.100" evidence="3"/>
<organism evidence="3 4">
    <name type="scientific">Phytomonospora endophytica</name>
    <dbReference type="NCBI Taxonomy" id="714109"/>
    <lineage>
        <taxon>Bacteria</taxon>
        <taxon>Bacillati</taxon>
        <taxon>Actinomycetota</taxon>
        <taxon>Actinomycetes</taxon>
        <taxon>Micromonosporales</taxon>
        <taxon>Micromonosporaceae</taxon>
        <taxon>Phytomonospora</taxon>
    </lineage>
</organism>
<protein>
    <submittedName>
        <fullName evidence="3">3-oxoacyl-[acyl-carrier protein] reductase</fullName>
        <ecNumber evidence="3">1.1.1.100</ecNumber>
    </submittedName>
</protein>
<dbReference type="InterPro" id="IPR002347">
    <property type="entry name" value="SDR_fam"/>
</dbReference>